<keyword evidence="3" id="KW-0132">Cell division</keyword>
<dbReference type="EMBL" id="CP117812">
    <property type="protein sequence ID" value="WDE98138.1"/>
    <property type="molecule type" value="Genomic_DNA"/>
</dbReference>
<feature type="transmembrane region" description="Helical" evidence="8">
    <location>
        <begin position="21"/>
        <end position="49"/>
    </location>
</feature>
<protein>
    <submittedName>
        <fullName evidence="10">FtsQ-type POTRA domain-containing protein</fullName>
    </submittedName>
</protein>
<evidence type="ECO:0000256" key="3">
    <source>
        <dbReference type="ARBA" id="ARBA00022618"/>
    </source>
</evidence>
<evidence type="ECO:0000256" key="7">
    <source>
        <dbReference type="ARBA" id="ARBA00023306"/>
    </source>
</evidence>
<evidence type="ECO:0000256" key="6">
    <source>
        <dbReference type="ARBA" id="ARBA00023136"/>
    </source>
</evidence>
<dbReference type="InterPro" id="IPR050487">
    <property type="entry name" value="FtsQ_DivIB"/>
</dbReference>
<evidence type="ECO:0000256" key="4">
    <source>
        <dbReference type="ARBA" id="ARBA00022692"/>
    </source>
</evidence>
<keyword evidence="4 8" id="KW-0812">Transmembrane</keyword>
<dbReference type="Pfam" id="PF08478">
    <property type="entry name" value="POTRA_1"/>
    <property type="match status" value="1"/>
</dbReference>
<gene>
    <name evidence="10" type="ORF">PQO03_20165</name>
</gene>
<dbReference type="PANTHER" id="PTHR37820">
    <property type="entry name" value="CELL DIVISION PROTEIN DIVIB"/>
    <property type="match status" value="1"/>
</dbReference>
<name>A0ABY7VXY8_9BACT</name>
<dbReference type="RefSeq" id="WP_274152937.1">
    <property type="nucleotide sequence ID" value="NZ_CP117812.1"/>
</dbReference>
<dbReference type="Proteomes" id="UP001214250">
    <property type="component" value="Chromosome 2"/>
</dbReference>
<evidence type="ECO:0000313" key="11">
    <source>
        <dbReference type="Proteomes" id="UP001214250"/>
    </source>
</evidence>
<dbReference type="Gene3D" id="3.10.20.310">
    <property type="entry name" value="membrane protein fhac"/>
    <property type="match status" value="1"/>
</dbReference>
<sequence>MSRSKLLAKREEKLLKIRQQLITSFTWLLCLAMVLGTLLLLVSGMRLLLLSSNPQFTLQNIEIKGNTHITPDEIIYAQLAEMEVLENKINIFQVSPSKLREKLEQNPAIQEVLIERVLPNTLSISITEKQARAQFVVDGKVYLVSSDSTLLPYGDNQQAYLPLIAIKVDGKLELGKKINTEDNQAVFDFLSYYDSYAIRRNGETFFPSQIFKVARVRQDPKGDLVLFLKQSGISDDFKIARHNVLLKLDSSELALSLERACTFLIENRLAGKPINKYIDARSHRVFVE</sequence>
<dbReference type="InterPro" id="IPR013685">
    <property type="entry name" value="POTRA_FtsQ_type"/>
</dbReference>
<feature type="domain" description="POTRA" evidence="9">
    <location>
        <begin position="56"/>
        <end position="129"/>
    </location>
</feature>
<evidence type="ECO:0000256" key="8">
    <source>
        <dbReference type="SAM" id="Phobius"/>
    </source>
</evidence>
<evidence type="ECO:0000256" key="5">
    <source>
        <dbReference type="ARBA" id="ARBA00022989"/>
    </source>
</evidence>
<keyword evidence="5 8" id="KW-1133">Transmembrane helix</keyword>
<evidence type="ECO:0000256" key="2">
    <source>
        <dbReference type="ARBA" id="ARBA00022475"/>
    </source>
</evidence>
<keyword evidence="7" id="KW-0131">Cell cycle</keyword>
<keyword evidence="11" id="KW-1185">Reference proteome</keyword>
<comment type="subcellular location">
    <subcellularLocation>
        <location evidence="1">Membrane</location>
    </subcellularLocation>
</comment>
<evidence type="ECO:0000256" key="1">
    <source>
        <dbReference type="ARBA" id="ARBA00004370"/>
    </source>
</evidence>
<reference evidence="10 11" key="1">
    <citation type="submission" date="2023-02" db="EMBL/GenBank/DDBJ databases">
        <title>Genome sequence of Lentisphaera profundi SAORIC-696.</title>
        <authorList>
            <person name="Kim e."/>
            <person name="Cho J.-C."/>
            <person name="Choi A."/>
            <person name="Kang I."/>
        </authorList>
    </citation>
    <scope>NUCLEOTIDE SEQUENCE [LARGE SCALE GENOMIC DNA]</scope>
    <source>
        <strain evidence="10 11">SAORIC-696</strain>
    </source>
</reference>
<organism evidence="10 11">
    <name type="scientific">Lentisphaera profundi</name>
    <dbReference type="NCBI Taxonomy" id="1658616"/>
    <lineage>
        <taxon>Bacteria</taxon>
        <taxon>Pseudomonadati</taxon>
        <taxon>Lentisphaerota</taxon>
        <taxon>Lentisphaeria</taxon>
        <taxon>Lentisphaerales</taxon>
        <taxon>Lentisphaeraceae</taxon>
        <taxon>Lentisphaera</taxon>
    </lineage>
</organism>
<evidence type="ECO:0000313" key="10">
    <source>
        <dbReference type="EMBL" id="WDE98138.1"/>
    </source>
</evidence>
<dbReference type="InterPro" id="IPR034746">
    <property type="entry name" value="POTRA"/>
</dbReference>
<keyword evidence="2" id="KW-1003">Cell membrane</keyword>
<dbReference type="PANTHER" id="PTHR37820:SF1">
    <property type="entry name" value="CELL DIVISION PROTEIN FTSQ"/>
    <property type="match status" value="1"/>
</dbReference>
<proteinExistence type="predicted"/>
<dbReference type="PROSITE" id="PS51779">
    <property type="entry name" value="POTRA"/>
    <property type="match status" value="1"/>
</dbReference>
<evidence type="ECO:0000259" key="9">
    <source>
        <dbReference type="PROSITE" id="PS51779"/>
    </source>
</evidence>
<keyword evidence="6 8" id="KW-0472">Membrane</keyword>
<accession>A0ABY7VXY8</accession>